<keyword evidence="8" id="KW-1185">Reference proteome</keyword>
<evidence type="ECO:0000313" key="8">
    <source>
        <dbReference type="Proteomes" id="UP000094336"/>
    </source>
</evidence>
<keyword evidence="3 6" id="KW-0810">Translation regulation</keyword>
<dbReference type="InterPro" id="IPR031467">
    <property type="entry name" value="Aep1"/>
</dbReference>
<evidence type="ECO:0000256" key="5">
    <source>
        <dbReference type="ARBA" id="ARBA00023128"/>
    </source>
</evidence>
<dbReference type="EMBL" id="KV454434">
    <property type="protein sequence ID" value="ODQ78756.1"/>
    <property type="molecule type" value="Genomic_DNA"/>
</dbReference>
<evidence type="ECO:0000256" key="2">
    <source>
        <dbReference type="ARBA" id="ARBA00008176"/>
    </source>
</evidence>
<keyword evidence="4 6" id="KW-0809">Transit peptide</keyword>
<dbReference type="AlphaFoldDB" id="A0A1E3QM33"/>
<comment type="similarity">
    <text evidence="2 6">Belongs to the AEP1 family.</text>
</comment>
<sequence length="466" mass="51040">MLRSTLKPARSNRWALAMRTNSTAEPKAKVPVNALKNAAPLYPPIAETYHTFLNLKSADIANMFFKRDKQLMGGSLVHHKGGAQPVTFNSFQLFLQWYQAYATVHSEGLQPIRHEFSTPRASMEKSTVEALQAMSEQGQFEDMSVTKVEELCEEFEAEFAFQMSITPQKSNLLVADMLLYLLQRETSESVFQAVCEFVANHTGQFRLSSLDKIVSQLIYTAGKSEHALTAVLDASLEAVLHHHPNILAKTDLALIETLTTLYIGTGDLKKSTACLAILNENGVAPKVQTAETFLYLLEQNPEANVNNYLAVLSGVFSTALTPVMTSFFVNQITNFAELNALLHCIESSSEAAAIYAVCQTELIEVVFLLEASQSEMTGPVMAAKLAGLAHRIKAHALVSDESAFLLAKYHAYYGSSIGARRAIADLELTAEQTAEIKEAFAAGKNALPASNVPGFGERHQTVLSEL</sequence>
<gene>
    <name evidence="7" type="ORF">BABINDRAFT_162444</name>
</gene>
<evidence type="ECO:0000256" key="4">
    <source>
        <dbReference type="ARBA" id="ARBA00022946"/>
    </source>
</evidence>
<protein>
    <recommendedName>
        <fullName evidence="6">ATPase expression protein 1</fullName>
    </recommendedName>
</protein>
<comment type="subcellular location">
    <subcellularLocation>
        <location evidence="1 6">Mitochondrion</location>
    </subcellularLocation>
</comment>
<evidence type="ECO:0000256" key="1">
    <source>
        <dbReference type="ARBA" id="ARBA00004173"/>
    </source>
</evidence>
<keyword evidence="5 6" id="KW-0496">Mitochondrion</keyword>
<dbReference type="RefSeq" id="XP_018984084.1">
    <property type="nucleotide sequence ID" value="XM_019129354.1"/>
</dbReference>
<organism evidence="7 8">
    <name type="scientific">Babjeviella inositovora NRRL Y-12698</name>
    <dbReference type="NCBI Taxonomy" id="984486"/>
    <lineage>
        <taxon>Eukaryota</taxon>
        <taxon>Fungi</taxon>
        <taxon>Dikarya</taxon>
        <taxon>Ascomycota</taxon>
        <taxon>Saccharomycotina</taxon>
        <taxon>Pichiomycetes</taxon>
        <taxon>Serinales incertae sedis</taxon>
        <taxon>Babjeviella</taxon>
    </lineage>
</organism>
<evidence type="ECO:0000256" key="6">
    <source>
        <dbReference type="RuleBase" id="RU362136"/>
    </source>
</evidence>
<evidence type="ECO:0000313" key="7">
    <source>
        <dbReference type="EMBL" id="ODQ78756.1"/>
    </source>
</evidence>
<proteinExistence type="inferred from homology"/>
<dbReference type="GeneID" id="30147207"/>
<dbReference type="GO" id="GO:0045182">
    <property type="term" value="F:translation regulator activity"/>
    <property type="evidence" value="ECO:0007669"/>
    <property type="project" value="InterPro"/>
</dbReference>
<accession>A0A1E3QM33</accession>
<dbReference type="Proteomes" id="UP000094336">
    <property type="component" value="Unassembled WGS sequence"/>
</dbReference>
<reference evidence="8" key="1">
    <citation type="submission" date="2016-05" db="EMBL/GenBank/DDBJ databases">
        <title>Comparative genomics of biotechnologically important yeasts.</title>
        <authorList>
            <consortium name="DOE Joint Genome Institute"/>
            <person name="Riley R."/>
            <person name="Haridas S."/>
            <person name="Wolfe K.H."/>
            <person name="Lopes M.R."/>
            <person name="Hittinger C.T."/>
            <person name="Goker M."/>
            <person name="Salamov A."/>
            <person name="Wisecaver J."/>
            <person name="Long T.M."/>
            <person name="Aerts A.L."/>
            <person name="Barry K."/>
            <person name="Choi C."/>
            <person name="Clum A."/>
            <person name="Coughlan A.Y."/>
            <person name="Deshpande S."/>
            <person name="Douglass A.P."/>
            <person name="Hanson S.J."/>
            <person name="Klenk H.-P."/>
            <person name="Labutti K."/>
            <person name="Lapidus A."/>
            <person name="Lindquist E."/>
            <person name="Lipzen A."/>
            <person name="Meier-Kolthoff J.P."/>
            <person name="Ohm R.A."/>
            <person name="Otillar R.P."/>
            <person name="Pangilinan J."/>
            <person name="Peng Y."/>
            <person name="Rokas A."/>
            <person name="Rosa C.A."/>
            <person name="Scheuner C."/>
            <person name="Sibirny A.A."/>
            <person name="Slot J.C."/>
            <person name="Stielow J.B."/>
            <person name="Sun H."/>
            <person name="Kurtzman C.P."/>
            <person name="Blackwell M."/>
            <person name="Grigoriev I.V."/>
            <person name="Jeffries T.W."/>
        </authorList>
    </citation>
    <scope>NUCLEOTIDE SEQUENCE [LARGE SCALE GENOMIC DNA]</scope>
    <source>
        <strain evidence="8">NRRL Y-12698</strain>
    </source>
</reference>
<dbReference type="GO" id="GO:0005739">
    <property type="term" value="C:mitochondrion"/>
    <property type="evidence" value="ECO:0007669"/>
    <property type="project" value="UniProtKB-SubCell"/>
</dbReference>
<name>A0A1E3QM33_9ASCO</name>
<dbReference type="Pfam" id="PF17049">
    <property type="entry name" value="AEP1"/>
    <property type="match status" value="1"/>
</dbReference>
<comment type="function">
    <text evidence="6">Required for translation of the mitochondrial OLI1 transcript encoding subunit 9 of mitochondrial ATP synthase.</text>
</comment>
<evidence type="ECO:0000256" key="3">
    <source>
        <dbReference type="ARBA" id="ARBA00022845"/>
    </source>
</evidence>